<evidence type="ECO:0000313" key="1">
    <source>
        <dbReference type="EMBL" id="GGG85407.1"/>
    </source>
</evidence>
<proteinExistence type="predicted"/>
<reference evidence="1" key="2">
    <citation type="submission" date="2020-09" db="EMBL/GenBank/DDBJ databases">
        <authorList>
            <person name="Sun Q."/>
            <person name="Zhou Y."/>
        </authorList>
    </citation>
    <scope>NUCLEOTIDE SEQUENCE</scope>
    <source>
        <strain evidence="1">CGMCC 1.15762</strain>
    </source>
</reference>
<organism evidence="1 2">
    <name type="scientific">Salipiger pallidus</name>
    <dbReference type="NCBI Taxonomy" id="1775170"/>
    <lineage>
        <taxon>Bacteria</taxon>
        <taxon>Pseudomonadati</taxon>
        <taxon>Pseudomonadota</taxon>
        <taxon>Alphaproteobacteria</taxon>
        <taxon>Rhodobacterales</taxon>
        <taxon>Roseobacteraceae</taxon>
        <taxon>Salipiger</taxon>
    </lineage>
</organism>
<evidence type="ECO:0008006" key="3">
    <source>
        <dbReference type="Google" id="ProtNLM"/>
    </source>
</evidence>
<dbReference type="AlphaFoldDB" id="A0A8J2ZN97"/>
<evidence type="ECO:0000313" key="2">
    <source>
        <dbReference type="Proteomes" id="UP000617145"/>
    </source>
</evidence>
<reference evidence="1" key="1">
    <citation type="journal article" date="2014" name="Int. J. Syst. Evol. Microbiol.">
        <title>Complete genome sequence of Corynebacterium casei LMG S-19264T (=DSM 44701T), isolated from a smear-ripened cheese.</title>
        <authorList>
            <consortium name="US DOE Joint Genome Institute (JGI-PGF)"/>
            <person name="Walter F."/>
            <person name="Albersmeier A."/>
            <person name="Kalinowski J."/>
            <person name="Ruckert C."/>
        </authorList>
    </citation>
    <scope>NUCLEOTIDE SEQUENCE</scope>
    <source>
        <strain evidence="1">CGMCC 1.15762</strain>
    </source>
</reference>
<comment type="caution">
    <text evidence="1">The sequence shown here is derived from an EMBL/GenBank/DDBJ whole genome shotgun (WGS) entry which is preliminary data.</text>
</comment>
<gene>
    <name evidence="1" type="ORF">GCM10011415_39570</name>
</gene>
<dbReference type="EMBL" id="BMJV01000011">
    <property type="protein sequence ID" value="GGG85407.1"/>
    <property type="molecule type" value="Genomic_DNA"/>
</dbReference>
<name>A0A8J2ZN97_9RHOB</name>
<accession>A0A8J2ZN97</accession>
<dbReference type="Proteomes" id="UP000617145">
    <property type="component" value="Unassembled WGS sequence"/>
</dbReference>
<sequence length="74" mass="7747">MELALHLAGGLLDPKTPAQRDGKWGPGPARPIEAWLALLCQASLVIQLVLHPECVVLGGGLSLLQGIDTLLAET</sequence>
<keyword evidence="2" id="KW-1185">Reference proteome</keyword>
<protein>
    <recommendedName>
        <fullName evidence="3">ROK family protein</fullName>
    </recommendedName>
</protein>